<name>A0A5Q2QAH0_9GAMM</name>
<dbReference type="NCBIfam" id="TIGR02444">
    <property type="entry name" value="TIGR02444 family protein"/>
    <property type="match status" value="1"/>
</dbReference>
<reference evidence="1 2" key="1">
    <citation type="submission" date="2019-11" db="EMBL/GenBank/DDBJ databases">
        <authorList>
            <person name="Khan S.A."/>
            <person name="Jeon C.O."/>
            <person name="Chun B.H."/>
        </authorList>
    </citation>
    <scope>NUCLEOTIDE SEQUENCE [LARGE SCALE GENOMIC DNA]</scope>
    <source>
        <strain evidence="1 2">IMCC 1097</strain>
    </source>
</reference>
<dbReference type="InterPro" id="IPR012659">
    <property type="entry name" value="CHP02444"/>
</dbReference>
<gene>
    <name evidence="1" type="ORF">GH975_00130</name>
</gene>
<protein>
    <submittedName>
        <fullName evidence="1">TIGR02444 family protein</fullName>
    </submittedName>
</protein>
<organism evidence="1 2">
    <name type="scientific">Litorivicinus lipolyticus</name>
    <dbReference type="NCBI Taxonomy" id="418701"/>
    <lineage>
        <taxon>Bacteria</taxon>
        <taxon>Pseudomonadati</taxon>
        <taxon>Pseudomonadota</taxon>
        <taxon>Gammaproteobacteria</taxon>
        <taxon>Oceanospirillales</taxon>
        <taxon>Litorivicinaceae</taxon>
        <taxon>Litorivicinus</taxon>
    </lineage>
</organism>
<evidence type="ECO:0000313" key="2">
    <source>
        <dbReference type="Proteomes" id="UP000388235"/>
    </source>
</evidence>
<accession>A0A5Q2QAH0</accession>
<sequence length="155" mass="17545">MREGLWSWAVREYQKPAVADACLELQDQDGASVCELLWCAWLAQSDHAPNAQGLSEFRRFRRGLYLAIERLRGARRLLELDPLTRELGTRTRPLEIDTEALLLTQLEALPGEPLNGRRPLDCLHAIDAAIPSLAPSEATQRRYRQLMERLGAAEV</sequence>
<dbReference type="AlphaFoldDB" id="A0A5Q2QAH0"/>
<dbReference type="EMBL" id="CP045871">
    <property type="protein sequence ID" value="QGG79046.1"/>
    <property type="molecule type" value="Genomic_DNA"/>
</dbReference>
<keyword evidence="2" id="KW-1185">Reference proteome</keyword>
<dbReference type="RefSeq" id="WP_153712550.1">
    <property type="nucleotide sequence ID" value="NZ_CP045871.1"/>
</dbReference>
<dbReference type="OrthoDB" id="5795846at2"/>
<proteinExistence type="predicted"/>
<evidence type="ECO:0000313" key="1">
    <source>
        <dbReference type="EMBL" id="QGG79046.1"/>
    </source>
</evidence>
<dbReference type="Pfam" id="PF09523">
    <property type="entry name" value="DUF2390"/>
    <property type="match status" value="1"/>
</dbReference>
<dbReference type="KEGG" id="llp:GH975_00130"/>
<dbReference type="Proteomes" id="UP000388235">
    <property type="component" value="Chromosome"/>
</dbReference>